<dbReference type="Gene3D" id="1.10.1070.11">
    <property type="entry name" value="Phosphatidylinositol 3-/4-kinase, catalytic domain"/>
    <property type="match status" value="1"/>
</dbReference>
<comment type="similarity">
    <text evidence="1">Belongs to the PI3/PI4-kinase family. Type III PI4K subfamily.</text>
</comment>
<protein>
    <submittedName>
        <fullName evidence="7">Phosphatidylinositol 4-kinase alpha-like protein P2</fullName>
    </submittedName>
</protein>
<keyword evidence="2" id="KW-0808">Transferase</keyword>
<dbReference type="InterPro" id="IPR018936">
    <property type="entry name" value="PI3/4_kinase_CS"/>
</dbReference>
<reference evidence="7" key="1">
    <citation type="submission" date="2025-08" db="UniProtKB">
        <authorList>
            <consortium name="RefSeq"/>
        </authorList>
    </citation>
    <scope>IDENTIFICATION</scope>
</reference>
<dbReference type="Proteomes" id="UP000694910">
    <property type="component" value="Unplaced"/>
</dbReference>
<dbReference type="PROSITE" id="PS00916">
    <property type="entry name" value="PI3_4_KINASE_2"/>
    <property type="match status" value="1"/>
</dbReference>
<name>A0ABM0IAP3_CERSS</name>
<evidence type="ECO:0000256" key="2">
    <source>
        <dbReference type="ARBA" id="ARBA00022679"/>
    </source>
</evidence>
<feature type="region of interest" description="Disordered" evidence="4">
    <location>
        <begin position="117"/>
        <end position="136"/>
    </location>
</feature>
<evidence type="ECO:0000313" key="6">
    <source>
        <dbReference type="Proteomes" id="UP000694910"/>
    </source>
</evidence>
<gene>
    <name evidence="7" type="primary">LOC101405743</name>
</gene>
<dbReference type="Pfam" id="PF00454">
    <property type="entry name" value="PI3_PI4_kinase"/>
    <property type="match status" value="1"/>
</dbReference>
<feature type="compositionally biased region" description="Pro residues" evidence="4">
    <location>
        <begin position="120"/>
        <end position="136"/>
    </location>
</feature>
<dbReference type="InterPro" id="IPR036940">
    <property type="entry name" value="PI3/4_kinase_cat_sf"/>
</dbReference>
<sequence length="136" mass="15172">MLALQIIDLFKNIFQLVGLDLFVFPYRVVATAPGCGVIECIPDCTSPDQLARQTDFGMYDYFTRQYGDKSTLAFQQARYNFIRSMAAYSLLLFLLQIKDRHNSNIMLDNKGHIIHIGQPGPAPPSSSPFPLEPGAG</sequence>
<dbReference type="InterPro" id="IPR011009">
    <property type="entry name" value="Kinase-like_dom_sf"/>
</dbReference>
<dbReference type="SUPFAM" id="SSF56112">
    <property type="entry name" value="Protein kinase-like (PK-like)"/>
    <property type="match status" value="1"/>
</dbReference>
<accession>A0ABM0IAP3</accession>
<evidence type="ECO:0000256" key="1">
    <source>
        <dbReference type="ARBA" id="ARBA00006209"/>
    </source>
</evidence>
<organism evidence="6 7">
    <name type="scientific">Ceratotherium simum simum</name>
    <name type="common">Southern white rhinoceros</name>
    <dbReference type="NCBI Taxonomy" id="73337"/>
    <lineage>
        <taxon>Eukaryota</taxon>
        <taxon>Metazoa</taxon>
        <taxon>Chordata</taxon>
        <taxon>Craniata</taxon>
        <taxon>Vertebrata</taxon>
        <taxon>Euteleostomi</taxon>
        <taxon>Mammalia</taxon>
        <taxon>Eutheria</taxon>
        <taxon>Laurasiatheria</taxon>
        <taxon>Perissodactyla</taxon>
        <taxon>Rhinocerotidae</taxon>
        <taxon>Ceratotherium</taxon>
    </lineage>
</organism>
<dbReference type="PROSITE" id="PS50290">
    <property type="entry name" value="PI3_4_KINASE_3"/>
    <property type="match status" value="1"/>
</dbReference>
<dbReference type="RefSeq" id="XP_004443907.1">
    <property type="nucleotide sequence ID" value="XM_004443850.2"/>
</dbReference>
<dbReference type="SMART" id="SM00146">
    <property type="entry name" value="PI3Kc"/>
    <property type="match status" value="1"/>
</dbReference>
<evidence type="ECO:0000256" key="4">
    <source>
        <dbReference type="SAM" id="MobiDB-lite"/>
    </source>
</evidence>
<keyword evidence="6" id="KW-1185">Reference proteome</keyword>
<evidence type="ECO:0000313" key="7">
    <source>
        <dbReference type="RefSeq" id="XP_004443907.1"/>
    </source>
</evidence>
<dbReference type="PANTHER" id="PTHR10048">
    <property type="entry name" value="PHOSPHATIDYLINOSITOL KINASE"/>
    <property type="match status" value="1"/>
</dbReference>
<proteinExistence type="inferred from homology"/>
<dbReference type="PANTHER" id="PTHR10048:SF15">
    <property type="entry name" value="PHOSPHATIDYLINOSITOL 4-KINASE ALPHA"/>
    <property type="match status" value="1"/>
</dbReference>
<dbReference type="Gene3D" id="3.30.1010.10">
    <property type="entry name" value="Phosphatidylinositol 3-kinase Catalytic Subunit, Chain A, domain 4"/>
    <property type="match status" value="1"/>
</dbReference>
<dbReference type="InterPro" id="IPR015433">
    <property type="entry name" value="PI3/4_kinase"/>
</dbReference>
<feature type="domain" description="PI3K/PI4K catalytic" evidence="5">
    <location>
        <begin position="1"/>
        <end position="136"/>
    </location>
</feature>
<dbReference type="InterPro" id="IPR000403">
    <property type="entry name" value="PI3/4_kinase_cat_dom"/>
</dbReference>
<dbReference type="GeneID" id="101405743"/>
<keyword evidence="3" id="KW-0418">Kinase</keyword>
<evidence type="ECO:0000256" key="3">
    <source>
        <dbReference type="ARBA" id="ARBA00022777"/>
    </source>
</evidence>
<evidence type="ECO:0000259" key="5">
    <source>
        <dbReference type="PROSITE" id="PS50290"/>
    </source>
</evidence>